<gene>
    <name evidence="2" type="ORF">QU605_12335</name>
</gene>
<dbReference type="PANTHER" id="PTHR33371">
    <property type="entry name" value="INTERMEMBRANE PHOSPHOLIPID TRANSPORT SYSTEM BINDING PROTEIN MLAD-RELATED"/>
    <property type="match status" value="1"/>
</dbReference>
<dbReference type="RefSeq" id="WP_289725630.1">
    <property type="nucleotide sequence ID" value="NZ_JAUDUY010000007.1"/>
</dbReference>
<reference evidence="2" key="1">
    <citation type="submission" date="2023-06" db="EMBL/GenBank/DDBJ databases">
        <title>Robiginitalea aurantiacus sp. nov. and Algoriphagus sediminis sp. nov., isolated from coastal sediment.</title>
        <authorList>
            <person name="Zhou Z.Y."/>
            <person name="An J."/>
            <person name="Jia Y.W."/>
            <person name="Du Z.J."/>
        </authorList>
    </citation>
    <scope>NUCLEOTIDE SEQUENCE</scope>
    <source>
        <strain evidence="2">M39</strain>
    </source>
</reference>
<dbReference type="Pfam" id="PF02470">
    <property type="entry name" value="MlaD"/>
    <property type="match status" value="1"/>
</dbReference>
<dbReference type="EMBL" id="JAUDUY010000007">
    <property type="protein sequence ID" value="MDM9632265.1"/>
    <property type="molecule type" value="Genomic_DNA"/>
</dbReference>
<dbReference type="InterPro" id="IPR003399">
    <property type="entry name" value="Mce/MlaD"/>
</dbReference>
<feature type="domain" description="Mce/MlaD" evidence="1">
    <location>
        <begin position="40"/>
        <end position="116"/>
    </location>
</feature>
<organism evidence="2 3">
    <name type="scientific">Robiginitalea aurantiaca</name>
    <dbReference type="NCBI Taxonomy" id="3056915"/>
    <lineage>
        <taxon>Bacteria</taxon>
        <taxon>Pseudomonadati</taxon>
        <taxon>Bacteroidota</taxon>
        <taxon>Flavobacteriia</taxon>
        <taxon>Flavobacteriales</taxon>
        <taxon>Flavobacteriaceae</taxon>
        <taxon>Robiginitalea</taxon>
    </lineage>
</organism>
<comment type="caution">
    <text evidence="2">The sequence shown here is derived from an EMBL/GenBank/DDBJ whole genome shotgun (WGS) entry which is preliminary data.</text>
</comment>
<name>A0ABT7WH68_9FLAO</name>
<evidence type="ECO:0000259" key="1">
    <source>
        <dbReference type="Pfam" id="PF02470"/>
    </source>
</evidence>
<protein>
    <submittedName>
        <fullName evidence="2">MlaD family protein</fullName>
    </submittedName>
</protein>
<keyword evidence="3" id="KW-1185">Reference proteome</keyword>
<accession>A0ABT7WH68</accession>
<evidence type="ECO:0000313" key="2">
    <source>
        <dbReference type="EMBL" id="MDM9632265.1"/>
    </source>
</evidence>
<dbReference type="Proteomes" id="UP001174839">
    <property type="component" value="Unassembled WGS sequence"/>
</dbReference>
<dbReference type="PANTHER" id="PTHR33371:SF4">
    <property type="entry name" value="INTERMEMBRANE PHOSPHOLIPID TRANSPORT SYSTEM BINDING PROTEIN MLAD"/>
    <property type="match status" value="1"/>
</dbReference>
<dbReference type="InterPro" id="IPR052336">
    <property type="entry name" value="MlaD_Phospholipid_Transporter"/>
</dbReference>
<proteinExistence type="predicted"/>
<evidence type="ECO:0000313" key="3">
    <source>
        <dbReference type="Proteomes" id="UP001174839"/>
    </source>
</evidence>
<sequence length="327" mass="36296">MAKSTSQFVKLGVFVVLGSLLILVMAYMIGNDQNIFRPTFQITAVFNNVNGLQKGNNVRYSGINVGTVKDIVMEQDTSIRVYMQIQEDMLAHIKDNAVAIVGSDGLVGSMLINILPRPGQGLPVQDGDEIATISRIITQDMLSTLNVTNENAALLTADLLEVTRAMRNGSGVLSRLLYDSTMARDLHQSFHNLQVSTAKSERAIDRLNQMIEQWRLEQSALTLVMDDPEFRDQIRRVAANLDSSGQEIRQLTGRLNDLAGGLEAGEGTLGMLLKDTAMAAEIQHGLKYLDSGLVKFDQNMEALKHNWLTRGYFKKLEKEQRKAAKKQ</sequence>